<keyword evidence="3 5" id="KW-0378">Hydrolase</keyword>
<dbReference type="AlphaFoldDB" id="A0ABD3MYR2"/>
<keyword evidence="4 5" id="KW-0904">Protein phosphatase</keyword>
<dbReference type="InterPro" id="IPR000222">
    <property type="entry name" value="PP2C_BS"/>
</dbReference>
<dbReference type="PANTHER" id="PTHR47992">
    <property type="entry name" value="PROTEIN PHOSPHATASE"/>
    <property type="match status" value="1"/>
</dbReference>
<evidence type="ECO:0000313" key="8">
    <source>
        <dbReference type="EMBL" id="KAL3769055.1"/>
    </source>
</evidence>
<feature type="region of interest" description="Disordered" evidence="6">
    <location>
        <begin position="154"/>
        <end position="187"/>
    </location>
</feature>
<dbReference type="Pfam" id="PF00481">
    <property type="entry name" value="PP2C"/>
    <property type="match status" value="1"/>
</dbReference>
<feature type="compositionally biased region" description="Acidic residues" evidence="6">
    <location>
        <begin position="160"/>
        <end position="176"/>
    </location>
</feature>
<feature type="compositionally biased region" description="Polar residues" evidence="6">
    <location>
        <begin position="260"/>
        <end position="285"/>
    </location>
</feature>
<keyword evidence="9" id="KW-1185">Reference proteome</keyword>
<comment type="subcellular location">
    <subcellularLocation>
        <location evidence="1">Membrane</location>
        <topology evidence="1">Peripheral membrane protein</topology>
    </subcellularLocation>
</comment>
<proteinExistence type="inferred from homology"/>
<dbReference type="Proteomes" id="UP001530293">
    <property type="component" value="Unassembled WGS sequence"/>
</dbReference>
<gene>
    <name evidence="8" type="ORF">ACHAWU_008747</name>
</gene>
<evidence type="ECO:0000256" key="3">
    <source>
        <dbReference type="ARBA" id="ARBA00022801"/>
    </source>
</evidence>
<sequence length="621" mass="68751">MAKQILMKRLINPTKNSGAKKNLLKRDGAVSDGDFIRDDDSSSLSERHGQEKGRLKNNAKHAVRKFFRRISKRSSNAEEDDGYESSSDASTGSTRSTSATFLRYQNRSLWKVRLTKKTIIQRLGDGSEKPLENESKPWPIFDRTYKRQNQLVKKAVERESSDDDDSVSSNGGDDDCPLAPPAPTTFSFRREEKVYEVELGAEVTSPRPSSPEKPVASLLKGDFPGENVEKEVAAHGDERSVDVQESGISTSESPKRSSPAVLTTQRVTGFPSQSLAQPTSTNETNPPRVASKPPQSAPPHPKGKGDVQLEIVPRSIPRTICYSLRSAIGDGSARQRNSHTLMDQRPLRPNGVSVDVSYWSHRGKRSYMEDRFVIEHIGSTSKNKDHAVPISLLAVFDGHGGSAASQFCSDWMSSYIRKKNDHYPHNLPMAVQTAFSKIDSDFVSAGHFDGTTACAVTIVGKQVICCNAGDSRAIIVKRDGTFVALSDDHKPDRQDESKRINELGGRVIHWGRWRVEGVLAVSRSIGDARMKPYVTAEPETVVHNIDNDDMFLVVASDGVWDTMSSDLVAKFVLVNTCTIVQKKLHVDKKLLRWIARQISKRARENGSSDNISCIVAHLKSR</sequence>
<dbReference type="SMART" id="SM00332">
    <property type="entry name" value="PP2Cc"/>
    <property type="match status" value="1"/>
</dbReference>
<feature type="compositionally biased region" description="Low complexity" evidence="6">
    <location>
        <begin position="85"/>
        <end position="97"/>
    </location>
</feature>
<protein>
    <recommendedName>
        <fullName evidence="7">PPM-type phosphatase domain-containing protein</fullName>
    </recommendedName>
</protein>
<evidence type="ECO:0000256" key="1">
    <source>
        <dbReference type="ARBA" id="ARBA00004170"/>
    </source>
</evidence>
<dbReference type="PROSITE" id="PS51746">
    <property type="entry name" value="PPM_2"/>
    <property type="match status" value="1"/>
</dbReference>
<evidence type="ECO:0000256" key="6">
    <source>
        <dbReference type="SAM" id="MobiDB-lite"/>
    </source>
</evidence>
<evidence type="ECO:0000256" key="2">
    <source>
        <dbReference type="ARBA" id="ARBA00022723"/>
    </source>
</evidence>
<dbReference type="GO" id="GO:0004721">
    <property type="term" value="F:phosphoprotein phosphatase activity"/>
    <property type="evidence" value="ECO:0007669"/>
    <property type="project" value="UniProtKB-KW"/>
</dbReference>
<dbReference type="InterPro" id="IPR001932">
    <property type="entry name" value="PPM-type_phosphatase-like_dom"/>
</dbReference>
<evidence type="ECO:0000259" key="7">
    <source>
        <dbReference type="PROSITE" id="PS51746"/>
    </source>
</evidence>
<dbReference type="EMBL" id="JALLBG020000058">
    <property type="protein sequence ID" value="KAL3769055.1"/>
    <property type="molecule type" value="Genomic_DNA"/>
</dbReference>
<feature type="region of interest" description="Disordered" evidence="6">
    <location>
        <begin position="200"/>
        <end position="308"/>
    </location>
</feature>
<comment type="caution">
    <text evidence="8">The sequence shown here is derived from an EMBL/GenBank/DDBJ whole genome shotgun (WGS) entry which is preliminary data.</text>
</comment>
<dbReference type="SUPFAM" id="SSF81606">
    <property type="entry name" value="PP2C-like"/>
    <property type="match status" value="1"/>
</dbReference>
<feature type="region of interest" description="Disordered" evidence="6">
    <location>
        <begin position="30"/>
        <end position="60"/>
    </location>
</feature>
<dbReference type="GO" id="GO:0046872">
    <property type="term" value="F:metal ion binding"/>
    <property type="evidence" value="ECO:0007669"/>
    <property type="project" value="UniProtKB-KW"/>
</dbReference>
<evidence type="ECO:0000313" key="9">
    <source>
        <dbReference type="Proteomes" id="UP001530293"/>
    </source>
</evidence>
<dbReference type="InterPro" id="IPR015655">
    <property type="entry name" value="PP2C"/>
</dbReference>
<organism evidence="8 9">
    <name type="scientific">Discostella pseudostelligera</name>
    <dbReference type="NCBI Taxonomy" id="259834"/>
    <lineage>
        <taxon>Eukaryota</taxon>
        <taxon>Sar</taxon>
        <taxon>Stramenopiles</taxon>
        <taxon>Ochrophyta</taxon>
        <taxon>Bacillariophyta</taxon>
        <taxon>Coscinodiscophyceae</taxon>
        <taxon>Thalassiosirophycidae</taxon>
        <taxon>Stephanodiscales</taxon>
        <taxon>Stephanodiscaceae</taxon>
        <taxon>Discostella</taxon>
    </lineage>
</organism>
<dbReference type="CDD" id="cd00143">
    <property type="entry name" value="PP2Cc"/>
    <property type="match status" value="1"/>
</dbReference>
<dbReference type="Gene3D" id="3.60.40.10">
    <property type="entry name" value="PPM-type phosphatase domain"/>
    <property type="match status" value="1"/>
</dbReference>
<dbReference type="InterPro" id="IPR036457">
    <property type="entry name" value="PPM-type-like_dom_sf"/>
</dbReference>
<dbReference type="GO" id="GO:0016020">
    <property type="term" value="C:membrane"/>
    <property type="evidence" value="ECO:0007669"/>
    <property type="project" value="UniProtKB-SubCell"/>
</dbReference>
<reference evidence="8 9" key="1">
    <citation type="submission" date="2024-10" db="EMBL/GenBank/DDBJ databases">
        <title>Updated reference genomes for cyclostephanoid diatoms.</title>
        <authorList>
            <person name="Roberts W.R."/>
            <person name="Alverson A.J."/>
        </authorList>
    </citation>
    <scope>NUCLEOTIDE SEQUENCE [LARGE SCALE GENOMIC DNA]</scope>
    <source>
        <strain evidence="8 9">AJA232-27</strain>
    </source>
</reference>
<accession>A0ABD3MYR2</accession>
<dbReference type="PROSITE" id="PS01032">
    <property type="entry name" value="PPM_1"/>
    <property type="match status" value="1"/>
</dbReference>
<feature type="region of interest" description="Disordered" evidence="6">
    <location>
        <begin position="74"/>
        <end position="97"/>
    </location>
</feature>
<feature type="domain" description="PPM-type phosphatase" evidence="7">
    <location>
        <begin position="355"/>
        <end position="618"/>
    </location>
</feature>
<keyword evidence="2" id="KW-0479">Metal-binding</keyword>
<name>A0ABD3MYR2_9STRA</name>
<feature type="compositionally biased region" description="Basic and acidic residues" evidence="6">
    <location>
        <begin position="227"/>
        <end position="242"/>
    </location>
</feature>
<evidence type="ECO:0000256" key="4">
    <source>
        <dbReference type="ARBA" id="ARBA00022912"/>
    </source>
</evidence>
<comment type="similarity">
    <text evidence="5">Belongs to the PP2C family.</text>
</comment>
<feature type="compositionally biased region" description="Basic and acidic residues" evidence="6">
    <location>
        <begin position="30"/>
        <end position="54"/>
    </location>
</feature>
<evidence type="ECO:0000256" key="5">
    <source>
        <dbReference type="RuleBase" id="RU003465"/>
    </source>
</evidence>